<keyword evidence="2" id="KW-1185">Reference proteome</keyword>
<organism evidence="1 2">
    <name type="scientific">Noviherbaspirillum pedocola</name>
    <dbReference type="NCBI Taxonomy" id="2801341"/>
    <lineage>
        <taxon>Bacteria</taxon>
        <taxon>Pseudomonadati</taxon>
        <taxon>Pseudomonadota</taxon>
        <taxon>Betaproteobacteria</taxon>
        <taxon>Burkholderiales</taxon>
        <taxon>Oxalobacteraceae</taxon>
        <taxon>Noviherbaspirillum</taxon>
    </lineage>
</organism>
<dbReference type="AlphaFoldDB" id="A0A934SWL2"/>
<gene>
    <name evidence="1" type="ORF">JJB74_00915</name>
</gene>
<comment type="caution">
    <text evidence="1">The sequence shown here is derived from an EMBL/GenBank/DDBJ whole genome shotgun (WGS) entry which is preliminary data.</text>
</comment>
<accession>A0A934SWL2</accession>
<dbReference type="RefSeq" id="WP_200589751.1">
    <property type="nucleotide sequence ID" value="NZ_JAEPBG010000001.1"/>
</dbReference>
<reference evidence="1" key="1">
    <citation type="submission" date="2021-01" db="EMBL/GenBank/DDBJ databases">
        <title>Genome sequence of strain Noviherbaspirillum sp. DKR-6.</title>
        <authorList>
            <person name="Chaudhary D.K."/>
        </authorList>
    </citation>
    <scope>NUCLEOTIDE SEQUENCE</scope>
    <source>
        <strain evidence="1">DKR-6</strain>
    </source>
</reference>
<dbReference type="EMBL" id="JAEPBG010000001">
    <property type="protein sequence ID" value="MBK4733178.1"/>
    <property type="molecule type" value="Genomic_DNA"/>
</dbReference>
<proteinExistence type="predicted"/>
<sequence length="161" mass="17475">MAAEGSKVKNKIAGAQLESIVAFVDAHPTSGSRETNKCALRSFLRLGDLLLLDRSREQLPKLLDHLSNNVDLIQRAIAFSKAWLTARSRLGNGITDCPKLPDAYGKAFDCFAVGVLRQLTLDDDEAPLIVSEFERLNKEAGTELKAANSIGKTTTILQPPA</sequence>
<dbReference type="Proteomes" id="UP000622890">
    <property type="component" value="Unassembled WGS sequence"/>
</dbReference>
<evidence type="ECO:0000313" key="2">
    <source>
        <dbReference type="Proteomes" id="UP000622890"/>
    </source>
</evidence>
<name>A0A934SWL2_9BURK</name>
<evidence type="ECO:0000313" key="1">
    <source>
        <dbReference type="EMBL" id="MBK4733178.1"/>
    </source>
</evidence>
<protein>
    <submittedName>
        <fullName evidence="1">Uncharacterized protein</fullName>
    </submittedName>
</protein>